<name>A0A445BVB1_ARAHY</name>
<reference evidence="1 2" key="1">
    <citation type="submission" date="2019-01" db="EMBL/GenBank/DDBJ databases">
        <title>Sequencing of cultivated peanut Arachis hypogaea provides insights into genome evolution and oil improvement.</title>
        <authorList>
            <person name="Chen X."/>
        </authorList>
    </citation>
    <scope>NUCLEOTIDE SEQUENCE [LARGE SCALE GENOMIC DNA]</scope>
    <source>
        <strain evidence="2">cv. Fuhuasheng</strain>
        <tissue evidence="1">Leaves</tissue>
    </source>
</reference>
<dbReference type="PANTHER" id="PTHR45759">
    <property type="entry name" value="NUCLEOLAR GTP-BINDING PROTEIN 1"/>
    <property type="match status" value="1"/>
</dbReference>
<dbReference type="STRING" id="3818.A0A445BVB1"/>
<keyword evidence="2" id="KW-1185">Reference proteome</keyword>
<comment type="caution">
    <text evidence="1">The sequence shown here is derived from an EMBL/GenBank/DDBJ whole genome shotgun (WGS) entry which is preliminary data.</text>
</comment>
<organism evidence="1 2">
    <name type="scientific">Arachis hypogaea</name>
    <name type="common">Peanut</name>
    <dbReference type="NCBI Taxonomy" id="3818"/>
    <lineage>
        <taxon>Eukaryota</taxon>
        <taxon>Viridiplantae</taxon>
        <taxon>Streptophyta</taxon>
        <taxon>Embryophyta</taxon>
        <taxon>Tracheophyta</taxon>
        <taxon>Spermatophyta</taxon>
        <taxon>Magnoliopsida</taxon>
        <taxon>eudicotyledons</taxon>
        <taxon>Gunneridae</taxon>
        <taxon>Pentapetalae</taxon>
        <taxon>rosids</taxon>
        <taxon>fabids</taxon>
        <taxon>Fabales</taxon>
        <taxon>Fabaceae</taxon>
        <taxon>Papilionoideae</taxon>
        <taxon>50 kb inversion clade</taxon>
        <taxon>dalbergioids sensu lato</taxon>
        <taxon>Dalbergieae</taxon>
        <taxon>Pterocarpus clade</taxon>
        <taxon>Arachis</taxon>
    </lineage>
</organism>
<protein>
    <submittedName>
        <fullName evidence="1">Uncharacterized protein</fullName>
    </submittedName>
</protein>
<dbReference type="Proteomes" id="UP000289738">
    <property type="component" value="Chromosome A08"/>
</dbReference>
<proteinExistence type="predicted"/>
<evidence type="ECO:0000313" key="1">
    <source>
        <dbReference type="EMBL" id="RYR42675.1"/>
    </source>
</evidence>
<dbReference type="EMBL" id="SDMP01000008">
    <property type="protein sequence ID" value="RYR42675.1"/>
    <property type="molecule type" value="Genomic_DNA"/>
</dbReference>
<evidence type="ECO:0000313" key="2">
    <source>
        <dbReference type="Proteomes" id="UP000289738"/>
    </source>
</evidence>
<sequence>MVGYLVMQFSIYKEIKERFSGHLWLDVVSKFDLLKPSPVCSFSSFYRKIEPCTPLYATEKPSPTEFELEKYRKSGPDGAIHVSVKTQQGLNELKKEMHELLLCLQMAKIKHTMEQPREVKGTTQSVTANL</sequence>
<dbReference type="AlphaFoldDB" id="A0A445BVB1"/>
<gene>
    <name evidence="1" type="ORF">Ahy_A08g039128</name>
</gene>
<accession>A0A445BVB1</accession>